<reference evidence="2" key="1">
    <citation type="submission" date="2013-05" db="EMBL/GenBank/DDBJ databases">
        <authorList>
            <person name="Harkins D.M."/>
            <person name="Durkin A.S."/>
            <person name="Brinkac L.M."/>
            <person name="Haft D.H."/>
            <person name="Selengut J.D."/>
            <person name="Sanka R."/>
            <person name="DePew J."/>
            <person name="Purushe J."/>
            <person name="Hartskeerl R.A."/>
            <person name="Ahmed A."/>
            <person name="van der Linden H."/>
            <person name="Goris M.G.A."/>
            <person name="Vinetz J.M."/>
            <person name="Sutton G.G."/>
            <person name="Nierman W.C."/>
            <person name="Fouts D.E."/>
        </authorList>
    </citation>
    <scope>NUCLEOTIDE SEQUENCE [LARGE SCALE GENOMIC DNA]</scope>
    <source>
        <strain evidence="2">5399</strain>
    </source>
</reference>
<dbReference type="InterPro" id="IPR002734">
    <property type="entry name" value="RibDG_C"/>
</dbReference>
<name>T0GHK7_9LEPT</name>
<keyword evidence="3" id="KW-1185">Reference proteome</keyword>
<evidence type="ECO:0000313" key="3">
    <source>
        <dbReference type="Proteomes" id="UP000015454"/>
    </source>
</evidence>
<dbReference type="RefSeq" id="WP_010568524.1">
    <property type="nucleotide sequence ID" value="NZ_AHMO02000007.1"/>
</dbReference>
<protein>
    <submittedName>
        <fullName evidence="2">Riboflavin biosynthesis protein RibD C-terminal domain protein</fullName>
    </submittedName>
</protein>
<evidence type="ECO:0000259" key="1">
    <source>
        <dbReference type="Pfam" id="PF01872"/>
    </source>
</evidence>
<dbReference type="OrthoDB" id="195113at2"/>
<dbReference type="GO" id="GO:0008703">
    <property type="term" value="F:5-amino-6-(5-phosphoribosylamino)uracil reductase activity"/>
    <property type="evidence" value="ECO:0007669"/>
    <property type="project" value="InterPro"/>
</dbReference>
<dbReference type="Proteomes" id="UP000015454">
    <property type="component" value="Unassembled WGS sequence"/>
</dbReference>
<dbReference type="EMBL" id="AHMO02000007">
    <property type="protein sequence ID" value="EQA46334.1"/>
    <property type="molecule type" value="Genomic_DNA"/>
</dbReference>
<dbReference type="AlphaFoldDB" id="T0GHK7"/>
<dbReference type="PANTHER" id="PTHR38011">
    <property type="entry name" value="DIHYDROFOLATE REDUCTASE FAMILY PROTEIN (AFU_ORTHOLOGUE AFUA_8G06820)"/>
    <property type="match status" value="1"/>
</dbReference>
<dbReference type="SUPFAM" id="SSF53597">
    <property type="entry name" value="Dihydrofolate reductase-like"/>
    <property type="match status" value="1"/>
</dbReference>
<accession>T0GHK7</accession>
<feature type="domain" description="Bacterial bifunctional deaminase-reductase C-terminal" evidence="1">
    <location>
        <begin position="3"/>
        <end position="181"/>
    </location>
</feature>
<dbReference type="GO" id="GO:0009231">
    <property type="term" value="P:riboflavin biosynthetic process"/>
    <property type="evidence" value="ECO:0007669"/>
    <property type="project" value="InterPro"/>
</dbReference>
<dbReference type="InterPro" id="IPR050765">
    <property type="entry name" value="Riboflavin_Biosynth_HTPR"/>
</dbReference>
<dbReference type="PANTHER" id="PTHR38011:SF11">
    <property type="entry name" value="2,5-DIAMINO-6-RIBOSYLAMINO-4(3H)-PYRIMIDINONE 5'-PHOSPHATE REDUCTASE"/>
    <property type="match status" value="1"/>
</dbReference>
<dbReference type="STRING" id="1049789.LEP1GSC050_0213"/>
<proteinExistence type="predicted"/>
<dbReference type="Pfam" id="PF01872">
    <property type="entry name" value="RibD_C"/>
    <property type="match status" value="1"/>
</dbReference>
<gene>
    <name evidence="2" type="ORF">LEP1GSC050_0213</name>
</gene>
<evidence type="ECO:0000313" key="2">
    <source>
        <dbReference type="EMBL" id="EQA46334.1"/>
    </source>
</evidence>
<sequence length="192" mass="21763">MRKVSVLAHTSLDGFVGGPNGEMDWISHDDEVFHYVTEHFKSVDTCLYGRVVYQMMESYWPTVPKNPAATKMELHHADWVENIQKIVFSTTLEKAEWNNTRLIKSNVEEEISKLKKQPGKNMMIFGSPRLTHSFMNMGLIDEFLINVNPVILGNGIPLFKDIKDKINLKLISSTTFKCGVVGLNFGKKATGE</sequence>
<dbReference type="InterPro" id="IPR024072">
    <property type="entry name" value="DHFR-like_dom_sf"/>
</dbReference>
<comment type="caution">
    <text evidence="2">The sequence shown here is derived from an EMBL/GenBank/DDBJ whole genome shotgun (WGS) entry which is preliminary data.</text>
</comment>
<organism evidence="2 3">
    <name type="scientific">Leptospira broomii serovar Hurstbridge str. 5399</name>
    <dbReference type="NCBI Taxonomy" id="1049789"/>
    <lineage>
        <taxon>Bacteria</taxon>
        <taxon>Pseudomonadati</taxon>
        <taxon>Spirochaetota</taxon>
        <taxon>Spirochaetia</taxon>
        <taxon>Leptospirales</taxon>
        <taxon>Leptospiraceae</taxon>
        <taxon>Leptospira</taxon>
    </lineage>
</organism>
<dbReference type="Gene3D" id="3.40.430.10">
    <property type="entry name" value="Dihydrofolate Reductase, subunit A"/>
    <property type="match status" value="1"/>
</dbReference>